<accession>A0AAQ4FKQ5</accession>
<comment type="subcellular location">
    <subcellularLocation>
        <location evidence="1">Nucleus</location>
    </subcellularLocation>
</comment>
<proteinExistence type="predicted"/>
<feature type="region of interest" description="Disordered" evidence="4">
    <location>
        <begin position="883"/>
        <end position="932"/>
    </location>
</feature>
<feature type="region of interest" description="Disordered" evidence="4">
    <location>
        <begin position="1034"/>
        <end position="1057"/>
    </location>
</feature>
<evidence type="ECO:0000256" key="2">
    <source>
        <dbReference type="ARBA" id="ARBA00022553"/>
    </source>
</evidence>
<dbReference type="GO" id="GO:0005634">
    <property type="term" value="C:nucleus"/>
    <property type="evidence" value="ECO:0007669"/>
    <property type="project" value="UniProtKB-SubCell"/>
</dbReference>
<dbReference type="GO" id="GO:0007095">
    <property type="term" value="P:mitotic G2 DNA damage checkpoint signaling"/>
    <property type="evidence" value="ECO:0007669"/>
    <property type="project" value="TreeGrafter"/>
</dbReference>
<dbReference type="Proteomes" id="UP001321473">
    <property type="component" value="Unassembled WGS sequence"/>
</dbReference>
<feature type="compositionally biased region" description="Polar residues" evidence="4">
    <location>
        <begin position="666"/>
        <end position="680"/>
    </location>
</feature>
<feature type="compositionally biased region" description="Polar residues" evidence="4">
    <location>
        <begin position="952"/>
        <end position="965"/>
    </location>
</feature>
<name>A0AAQ4FKQ5_AMBAM</name>
<feature type="compositionally biased region" description="Acidic residues" evidence="4">
    <location>
        <begin position="517"/>
        <end position="526"/>
    </location>
</feature>
<comment type="caution">
    <text evidence="5">The sequence shown here is derived from an EMBL/GenBank/DDBJ whole genome shotgun (WGS) entry which is preliminary data.</text>
</comment>
<feature type="compositionally biased region" description="Acidic residues" evidence="4">
    <location>
        <begin position="783"/>
        <end position="797"/>
    </location>
</feature>
<feature type="compositionally biased region" description="Basic and acidic residues" evidence="4">
    <location>
        <begin position="250"/>
        <end position="266"/>
    </location>
</feature>
<feature type="region of interest" description="Disordered" evidence="4">
    <location>
        <begin position="293"/>
        <end position="374"/>
    </location>
</feature>
<evidence type="ECO:0000256" key="1">
    <source>
        <dbReference type="ARBA" id="ARBA00004123"/>
    </source>
</evidence>
<keyword evidence="6" id="KW-1185">Reference proteome</keyword>
<feature type="compositionally biased region" description="Low complexity" evidence="4">
    <location>
        <begin position="297"/>
        <end position="308"/>
    </location>
</feature>
<evidence type="ECO:0000256" key="3">
    <source>
        <dbReference type="ARBA" id="ARBA00023242"/>
    </source>
</evidence>
<feature type="region of interest" description="Disordered" evidence="4">
    <location>
        <begin position="656"/>
        <end position="697"/>
    </location>
</feature>
<keyword evidence="2" id="KW-0597">Phosphoprotein</keyword>
<evidence type="ECO:0000313" key="5">
    <source>
        <dbReference type="EMBL" id="KAK8787817.1"/>
    </source>
</evidence>
<dbReference type="GO" id="GO:0010997">
    <property type="term" value="F:anaphase-promoting complex binding"/>
    <property type="evidence" value="ECO:0007669"/>
    <property type="project" value="TreeGrafter"/>
</dbReference>
<sequence length="1073" mass="118674">MPIEETTQELPHSSKDSECSSNRTVAEGVEVIPETEEFLSPQEGKAEETDCQLEPTPSAACPVQDNIVQENSASSCSEPGDKKCSDETPSNDLLSAQENGDASRHNKCESDIGNHRPVNQEGDSGCEKSNRLLDCDDGAASDSKLHATEHSPEKESKVPNSRVRYVFDSSDEDDDVAKGGESAGLKELEETKHSSDKEGEPSHSHVRRIFDSSDEEDDGVAKDSDPVGYDESGNIDLEESSSTHSSHKNGRGERKSAKKAMEELREIYSTSQRMMRERRMSLPYHEPEKLSLKAFLQQRRSGESQSSSLCKKEEKTIVSPEQSSSTDRLLDDMASSFTGSTDHKPAEPSTAHTASPEKQPAGNSAQPSLDEKVEVPLFSSRRRRTLEALAAGTVPCLSKEPVILLDGDSDRPEGVDHLLKRLVKHSKMEDSKKKKETVKAAAIIVPGIIEEGPVPEKGVSQLTLLKEKLLSKVRQQRNRSREQRYLQRCLDNEELPPDGTVHLGDDDAPKSPLALADELDEDENDFSDDHETSSDDEEEDDEGGNDSDEEVVLKHKKRAKKVNPVSDDEDEDGVKMKSPFGKKVLDEDEEDFDGELHLEMPPFLDAEDNIDEPAVGDENQAESFVDSPLPANRERSAETPLNRRYSVLRGYQSDEMELFSPLTGLPRTQSKTDTPKQGNASASSSFQESPSYSTVSRAPALSFSPLTGTAGALTACRSLRRQFSEDFAKPWEGGTPAPISQSQDMEELVGLCSGSFAARTPAEELEENEDDDDNELLKASQDELVEDEADSGGEDEVPATSKEEPAPRLQDFLEEEAELSGSDVGSDGEEDDDEEGVLADLIAAENEKEDTDQIREEIGRFHFKQLLDEDKRELKIYQELLLEDGDLHTDGAGRQRQFRWRNSGAIDDGNLQPGSDGEEDAQHETEQEADATWRLQRLERRRWLQEQETSQRPDTPSSGSFSEQDSLLKAPAVIAKQDSRFSKKMAANKGAMCGSFLRLDSGVLGRIAERIKVTAPTETEGSITTKNFVFRAAEQKPQKKRLSTTEPSQESKKAKLKEFSKQRDVAISVFNFM</sequence>
<feature type="compositionally biased region" description="Acidic residues" evidence="4">
    <location>
        <begin position="826"/>
        <end position="837"/>
    </location>
</feature>
<dbReference type="GO" id="GO:0033314">
    <property type="term" value="P:mitotic DNA replication checkpoint signaling"/>
    <property type="evidence" value="ECO:0007669"/>
    <property type="project" value="TreeGrafter"/>
</dbReference>
<feature type="compositionally biased region" description="Acidic residues" evidence="4">
    <location>
        <begin position="534"/>
        <end position="550"/>
    </location>
</feature>
<feature type="compositionally biased region" description="Acidic residues" evidence="4">
    <location>
        <begin position="605"/>
        <end position="615"/>
    </location>
</feature>
<feature type="region of interest" description="Disordered" evidence="4">
    <location>
        <begin position="727"/>
        <end position="837"/>
    </location>
</feature>
<dbReference type="InterPro" id="IPR024146">
    <property type="entry name" value="Claspin"/>
</dbReference>
<feature type="compositionally biased region" description="Basic and acidic residues" evidence="4">
    <location>
        <begin position="125"/>
        <end position="134"/>
    </location>
</feature>
<evidence type="ECO:0000256" key="4">
    <source>
        <dbReference type="SAM" id="MobiDB-lite"/>
    </source>
</evidence>
<dbReference type="AlphaFoldDB" id="A0AAQ4FKQ5"/>
<dbReference type="PANTHER" id="PTHR14396">
    <property type="entry name" value="CLASPIN"/>
    <property type="match status" value="1"/>
</dbReference>
<feature type="region of interest" description="Disordered" evidence="4">
    <location>
        <begin position="944"/>
        <end position="966"/>
    </location>
</feature>
<protein>
    <recommendedName>
        <fullName evidence="7">Claspin</fullName>
    </recommendedName>
</protein>
<evidence type="ECO:0008006" key="7">
    <source>
        <dbReference type="Google" id="ProtNLM"/>
    </source>
</evidence>
<feature type="compositionally biased region" description="Basic and acidic residues" evidence="4">
    <location>
        <begin position="184"/>
        <end position="211"/>
    </location>
</feature>
<feature type="compositionally biased region" description="Polar residues" evidence="4">
    <location>
        <begin position="66"/>
        <end position="77"/>
    </location>
</feature>
<feature type="region of interest" description="Disordered" evidence="4">
    <location>
        <begin position="473"/>
        <end position="641"/>
    </location>
</feature>
<reference evidence="5 6" key="1">
    <citation type="journal article" date="2023" name="Arcadia Sci">
        <title>De novo assembly of a long-read Amblyomma americanum tick genome.</title>
        <authorList>
            <person name="Chou S."/>
            <person name="Poskanzer K.E."/>
            <person name="Rollins M."/>
            <person name="Thuy-Boun P.S."/>
        </authorList>
    </citation>
    <scope>NUCLEOTIDE SEQUENCE [LARGE SCALE GENOMIC DNA]</scope>
    <source>
        <strain evidence="5">F_SG_1</strain>
        <tissue evidence="5">Salivary glands</tissue>
    </source>
</reference>
<feature type="compositionally biased region" description="Polar residues" evidence="4">
    <location>
        <begin position="87"/>
        <end position="100"/>
    </location>
</feature>
<feature type="compositionally biased region" description="Low complexity" evidence="4">
    <location>
        <begin position="681"/>
        <end position="693"/>
    </location>
</feature>
<feature type="compositionally biased region" description="Basic and acidic residues" evidence="4">
    <location>
        <begin position="101"/>
        <end position="114"/>
    </location>
</feature>
<organism evidence="5 6">
    <name type="scientific">Amblyomma americanum</name>
    <name type="common">Lone star tick</name>
    <dbReference type="NCBI Taxonomy" id="6943"/>
    <lineage>
        <taxon>Eukaryota</taxon>
        <taxon>Metazoa</taxon>
        <taxon>Ecdysozoa</taxon>
        <taxon>Arthropoda</taxon>
        <taxon>Chelicerata</taxon>
        <taxon>Arachnida</taxon>
        <taxon>Acari</taxon>
        <taxon>Parasitiformes</taxon>
        <taxon>Ixodida</taxon>
        <taxon>Ixodoidea</taxon>
        <taxon>Ixodidae</taxon>
        <taxon>Amblyomminae</taxon>
        <taxon>Amblyomma</taxon>
    </lineage>
</organism>
<evidence type="ECO:0000313" key="6">
    <source>
        <dbReference type="Proteomes" id="UP001321473"/>
    </source>
</evidence>
<feature type="compositionally biased region" description="Acidic residues" evidence="4">
    <location>
        <begin position="763"/>
        <end position="774"/>
    </location>
</feature>
<feature type="compositionally biased region" description="Basic and acidic residues" evidence="4">
    <location>
        <begin position="143"/>
        <end position="157"/>
    </location>
</feature>
<dbReference type="EMBL" id="JARKHS020001403">
    <property type="protein sequence ID" value="KAK8787817.1"/>
    <property type="molecule type" value="Genomic_DNA"/>
</dbReference>
<dbReference type="PANTHER" id="PTHR14396:SF10">
    <property type="entry name" value="CLASPIN"/>
    <property type="match status" value="1"/>
</dbReference>
<keyword evidence="3" id="KW-0539">Nucleus</keyword>
<gene>
    <name evidence="5" type="ORF">V5799_022406</name>
</gene>
<feature type="region of interest" description="Disordered" evidence="4">
    <location>
        <begin position="1"/>
        <end position="274"/>
    </location>
</feature>